<dbReference type="EMBL" id="BFEA01000240">
    <property type="protein sequence ID" value="GBG76239.1"/>
    <property type="molecule type" value="Genomic_DNA"/>
</dbReference>
<organism evidence="2 3">
    <name type="scientific">Chara braunii</name>
    <name type="common">Braun's stonewort</name>
    <dbReference type="NCBI Taxonomy" id="69332"/>
    <lineage>
        <taxon>Eukaryota</taxon>
        <taxon>Viridiplantae</taxon>
        <taxon>Streptophyta</taxon>
        <taxon>Charophyceae</taxon>
        <taxon>Charales</taxon>
        <taxon>Characeae</taxon>
        <taxon>Chara</taxon>
    </lineage>
</organism>
<accession>A0A388L1S3</accession>
<feature type="region of interest" description="Disordered" evidence="1">
    <location>
        <begin position="385"/>
        <end position="423"/>
    </location>
</feature>
<comment type="caution">
    <text evidence="2">The sequence shown here is derived from an EMBL/GenBank/DDBJ whole genome shotgun (WGS) entry which is preliminary data.</text>
</comment>
<feature type="compositionally biased region" description="Basic and acidic residues" evidence="1">
    <location>
        <begin position="406"/>
        <end position="418"/>
    </location>
</feature>
<dbReference type="Gramene" id="GBG76239">
    <property type="protein sequence ID" value="GBG76239"/>
    <property type="gene ID" value="CBR_g21987"/>
</dbReference>
<gene>
    <name evidence="2" type="ORF">CBR_g21987</name>
</gene>
<protein>
    <submittedName>
        <fullName evidence="2">Uncharacterized protein</fullName>
    </submittedName>
</protein>
<evidence type="ECO:0000313" key="3">
    <source>
        <dbReference type="Proteomes" id="UP000265515"/>
    </source>
</evidence>
<keyword evidence="3" id="KW-1185">Reference proteome</keyword>
<evidence type="ECO:0000256" key="1">
    <source>
        <dbReference type="SAM" id="MobiDB-lite"/>
    </source>
</evidence>
<reference evidence="2 3" key="1">
    <citation type="journal article" date="2018" name="Cell">
        <title>The Chara Genome: Secondary Complexity and Implications for Plant Terrestrialization.</title>
        <authorList>
            <person name="Nishiyama T."/>
            <person name="Sakayama H."/>
            <person name="Vries J.D."/>
            <person name="Buschmann H."/>
            <person name="Saint-Marcoux D."/>
            <person name="Ullrich K.K."/>
            <person name="Haas F.B."/>
            <person name="Vanderstraeten L."/>
            <person name="Becker D."/>
            <person name="Lang D."/>
            <person name="Vosolsobe S."/>
            <person name="Rombauts S."/>
            <person name="Wilhelmsson P.K.I."/>
            <person name="Janitza P."/>
            <person name="Kern R."/>
            <person name="Heyl A."/>
            <person name="Rumpler F."/>
            <person name="Villalobos L.I.A.C."/>
            <person name="Clay J.M."/>
            <person name="Skokan R."/>
            <person name="Toyoda A."/>
            <person name="Suzuki Y."/>
            <person name="Kagoshima H."/>
            <person name="Schijlen E."/>
            <person name="Tajeshwar N."/>
            <person name="Catarino B."/>
            <person name="Hetherington A.J."/>
            <person name="Saltykova A."/>
            <person name="Bonnot C."/>
            <person name="Breuninger H."/>
            <person name="Symeonidi A."/>
            <person name="Radhakrishnan G.V."/>
            <person name="Van Nieuwerburgh F."/>
            <person name="Deforce D."/>
            <person name="Chang C."/>
            <person name="Karol K.G."/>
            <person name="Hedrich R."/>
            <person name="Ulvskov P."/>
            <person name="Glockner G."/>
            <person name="Delwiche C.F."/>
            <person name="Petrasek J."/>
            <person name="Van de Peer Y."/>
            <person name="Friml J."/>
            <person name="Beilby M."/>
            <person name="Dolan L."/>
            <person name="Kohara Y."/>
            <person name="Sugano S."/>
            <person name="Fujiyama A."/>
            <person name="Delaux P.-M."/>
            <person name="Quint M."/>
            <person name="TheiBen G."/>
            <person name="Hagemann M."/>
            <person name="Harholt J."/>
            <person name="Dunand C."/>
            <person name="Zachgo S."/>
            <person name="Langdale J."/>
            <person name="Maumus F."/>
            <person name="Straeten D.V.D."/>
            <person name="Gould S.B."/>
            <person name="Rensing S.A."/>
        </authorList>
    </citation>
    <scope>NUCLEOTIDE SEQUENCE [LARGE SCALE GENOMIC DNA]</scope>
    <source>
        <strain evidence="2 3">S276</strain>
    </source>
</reference>
<sequence>MLCFSDLAILAGAWDRSREEFDDGLRVLCERLKLRKQEYARECRELGGRSAKVERIFLRIWGVDDSHLEGRIPETLGQASPTIRDARVTKCDDLAIEAEEREEMERAIAAIANTIRDSHLTDGRTDDGTSERDRYTTFAPLASAYWVDTSTRFRHAIWKMETFNHVAPISIRALQFLGNITDAQWMEAYDPELCPCRLRRYADMRSPASLNLLQCQGHTHVITLDLSITDNPLLQGIINSGLNHIPCMALDVDVAENEVGDFLDRPMTRVLELRELTASSQSFLRRVILKRARAKMSKYREQHRHVSAEPFEHPAVKRELEFLTGRFLICPTDKAPNTHAFVCKNFIRKLAFQRLSGLGVREHHCPPCRSHRTDTRRAFRLSLASNSTSGAPVPDGGSQGAQGRIPVDHEQSQDDHLPDSGPVCKATAVSSSPGADILSGEKPRDAGAVWLEAKPVVVDSLGGGILCEPTRKDLLCLHSGHHQMLQDNPHGQLRGWPTSGGEILRAECDVGEEGEALVPRHSGQTRGGLQVLAFVGGWRSGRGNGHDVVQGRGRLLAYWIVHRQQRAAHGGLCAEAGQGNPHGPGLLPNLV</sequence>
<dbReference type="AlphaFoldDB" id="A0A388L1S3"/>
<proteinExistence type="predicted"/>
<dbReference type="Proteomes" id="UP000265515">
    <property type="component" value="Unassembled WGS sequence"/>
</dbReference>
<evidence type="ECO:0000313" key="2">
    <source>
        <dbReference type="EMBL" id="GBG76239.1"/>
    </source>
</evidence>
<name>A0A388L1S3_CHABU</name>